<dbReference type="EMBL" id="ATBP01001556">
    <property type="protein sequence ID" value="ETR67107.1"/>
    <property type="molecule type" value="Genomic_DNA"/>
</dbReference>
<evidence type="ECO:0000313" key="1">
    <source>
        <dbReference type="EMBL" id="ETR67107.1"/>
    </source>
</evidence>
<proteinExistence type="predicted"/>
<organism evidence="1 2">
    <name type="scientific">Candidatus Magnetoglobus multicellularis str. Araruama</name>
    <dbReference type="NCBI Taxonomy" id="890399"/>
    <lineage>
        <taxon>Bacteria</taxon>
        <taxon>Pseudomonadati</taxon>
        <taxon>Thermodesulfobacteriota</taxon>
        <taxon>Desulfobacteria</taxon>
        <taxon>Desulfobacterales</taxon>
        <taxon>Desulfobacteraceae</taxon>
        <taxon>Candidatus Magnetoglobus</taxon>
    </lineage>
</organism>
<sequence length="75" mass="8977">MFKQILLIQKQKEEFDENDLESLVDEGKFEEKALTEELINLVRLNYLVFNPITSLYKLQGKSIFYGLKEYFHETN</sequence>
<accession>A0A1V1NWY6</accession>
<name>A0A1V1NWY6_9BACT</name>
<dbReference type="Proteomes" id="UP000189670">
    <property type="component" value="Unassembled WGS sequence"/>
</dbReference>
<dbReference type="AlphaFoldDB" id="A0A1V1NWY6"/>
<gene>
    <name evidence="1" type="ORF">OMM_11945</name>
</gene>
<comment type="caution">
    <text evidence="1">The sequence shown here is derived from an EMBL/GenBank/DDBJ whole genome shotgun (WGS) entry which is preliminary data.</text>
</comment>
<protein>
    <submittedName>
        <fullName evidence="1">Uncharacterized protein</fullName>
    </submittedName>
</protein>
<reference evidence="2" key="1">
    <citation type="submission" date="2012-11" db="EMBL/GenBank/DDBJ databases">
        <authorList>
            <person name="Lucero-Rivera Y.E."/>
            <person name="Tovar-Ramirez D."/>
        </authorList>
    </citation>
    <scope>NUCLEOTIDE SEQUENCE [LARGE SCALE GENOMIC DNA]</scope>
    <source>
        <strain evidence="2">Araruama</strain>
    </source>
</reference>
<evidence type="ECO:0000313" key="2">
    <source>
        <dbReference type="Proteomes" id="UP000189670"/>
    </source>
</evidence>